<dbReference type="InterPro" id="IPR052346">
    <property type="entry name" value="O-mannosyl-transferase_TMTC"/>
</dbReference>
<dbReference type="Pfam" id="PF13414">
    <property type="entry name" value="TPR_11"/>
    <property type="match status" value="1"/>
</dbReference>
<evidence type="ECO:0000256" key="2">
    <source>
        <dbReference type="ARBA" id="ARBA00022803"/>
    </source>
</evidence>
<dbReference type="SMART" id="SM00028">
    <property type="entry name" value="TPR"/>
    <property type="match status" value="2"/>
</dbReference>
<dbReference type="PROSITE" id="PS50005">
    <property type="entry name" value="TPR"/>
    <property type="match status" value="1"/>
</dbReference>
<comment type="caution">
    <text evidence="5">The sequence shown here is derived from an EMBL/GenBank/DDBJ whole genome shotgun (WGS) entry which is preliminary data.</text>
</comment>
<dbReference type="Gene3D" id="1.25.40.10">
    <property type="entry name" value="Tetratricopeptide repeat domain"/>
    <property type="match status" value="1"/>
</dbReference>
<dbReference type="PANTHER" id="PTHR44227:SF3">
    <property type="entry name" value="PROTEIN O-MANNOSYL-TRANSFERASE TMTC4"/>
    <property type="match status" value="1"/>
</dbReference>
<evidence type="ECO:0000256" key="1">
    <source>
        <dbReference type="ARBA" id="ARBA00022737"/>
    </source>
</evidence>
<feature type="region of interest" description="Disordered" evidence="4">
    <location>
        <begin position="217"/>
        <end position="247"/>
    </location>
</feature>
<proteinExistence type="predicted"/>
<gene>
    <name evidence="5" type="ORF">QHT84_05755</name>
</gene>
<evidence type="ECO:0000256" key="4">
    <source>
        <dbReference type="SAM" id="MobiDB-lite"/>
    </source>
</evidence>
<reference evidence="5 6" key="1">
    <citation type="submission" date="2023-05" db="EMBL/GenBank/DDBJ databases">
        <title>Flavobacterium sedimenti sp. nov., isolated from the sediment.</title>
        <authorList>
            <person name="Wu N."/>
        </authorList>
    </citation>
    <scope>NUCLEOTIDE SEQUENCE [LARGE SCALE GENOMIC DNA]</scope>
    <source>
        <strain evidence="5 6">YZ-48</strain>
    </source>
</reference>
<evidence type="ECO:0000256" key="3">
    <source>
        <dbReference type="PROSITE-ProRule" id="PRU00339"/>
    </source>
</evidence>
<dbReference type="PANTHER" id="PTHR44227">
    <property type="match status" value="1"/>
</dbReference>
<feature type="repeat" description="TPR" evidence="3">
    <location>
        <begin position="316"/>
        <end position="349"/>
    </location>
</feature>
<dbReference type="InterPro" id="IPR019734">
    <property type="entry name" value="TPR_rpt"/>
</dbReference>
<organism evidence="5 6">
    <name type="scientific">Flavobacterium sedimenticola</name>
    <dbReference type="NCBI Taxonomy" id="3043286"/>
    <lineage>
        <taxon>Bacteria</taxon>
        <taxon>Pseudomonadati</taxon>
        <taxon>Bacteroidota</taxon>
        <taxon>Flavobacteriia</taxon>
        <taxon>Flavobacteriales</taxon>
        <taxon>Flavobacteriaceae</taxon>
        <taxon>Flavobacterium</taxon>
    </lineage>
</organism>
<accession>A0ABT6XP93</accession>
<feature type="compositionally biased region" description="Basic and acidic residues" evidence="4">
    <location>
        <begin position="237"/>
        <end position="247"/>
    </location>
</feature>
<name>A0ABT6XP93_9FLAO</name>
<sequence>MKHIVWASAVLFSSVALAQKDELKSLKRIYAKDVIKGNDLIEYKSLVSKAEPLATEEGDKVYVAFYKTMTPLLEVMAVDQSNMAEMQAAAMRVLTPKSISDFAIGLNATLDYEKKTGKKVYTDDILETISGFKPQLIDVATTFGKASKFKEAADVLYSIYLLDKKDQNMLFYAASYAVNAQEFDKALNYYEELKKLNYTGEGTLYLAVNNTTKQEENFGENKALRDLSVNTAKTHSKPRDEKSPSKRPEINKNVVLILMQQGKYKEAMLAAQEARQANPEDDSLLFTEMEICLKMNDFDTYTKLVNEALAKNPNDATLVFNLGVIASNSNKLDEAEAHYKRAIEIKPDYADPYLNLAELKLRADAKWFDEMGKLGTSEKDNKRYAVLKKLRDDNFKVVLPLLEKAVELEGGKNEAAKKTLLSVYNALEMTDKAKALKAKQ</sequence>
<keyword evidence="6" id="KW-1185">Reference proteome</keyword>
<keyword evidence="1" id="KW-0677">Repeat</keyword>
<keyword evidence="2 3" id="KW-0802">TPR repeat</keyword>
<evidence type="ECO:0000313" key="6">
    <source>
        <dbReference type="Proteomes" id="UP001230035"/>
    </source>
</evidence>
<dbReference type="Proteomes" id="UP001230035">
    <property type="component" value="Unassembled WGS sequence"/>
</dbReference>
<evidence type="ECO:0000313" key="5">
    <source>
        <dbReference type="EMBL" id="MDI9256916.1"/>
    </source>
</evidence>
<dbReference type="RefSeq" id="WP_283238601.1">
    <property type="nucleotide sequence ID" value="NZ_JASGBP010000002.1"/>
</dbReference>
<protein>
    <submittedName>
        <fullName evidence="5">Tetratricopeptide repeat protein</fullName>
    </submittedName>
</protein>
<dbReference type="EMBL" id="JASGBP010000002">
    <property type="protein sequence ID" value="MDI9256916.1"/>
    <property type="molecule type" value="Genomic_DNA"/>
</dbReference>
<dbReference type="InterPro" id="IPR011990">
    <property type="entry name" value="TPR-like_helical_dom_sf"/>
</dbReference>
<dbReference type="SUPFAM" id="SSF48452">
    <property type="entry name" value="TPR-like"/>
    <property type="match status" value="2"/>
</dbReference>